<dbReference type="RefSeq" id="WP_073598174.1">
    <property type="nucleotide sequence ID" value="NZ_MRCB01000002.1"/>
</dbReference>
<gene>
    <name evidence="1" type="ORF">NIES593_03025</name>
</gene>
<proteinExistence type="predicted"/>
<evidence type="ECO:0000313" key="1">
    <source>
        <dbReference type="EMBL" id="OKH26065.1"/>
    </source>
</evidence>
<protein>
    <submittedName>
        <fullName evidence="1">Uncharacterized protein</fullName>
    </submittedName>
</protein>
<name>A0A1U7HRA8_9CYAN</name>
<comment type="caution">
    <text evidence="1">The sequence shown here is derived from an EMBL/GenBank/DDBJ whole genome shotgun (WGS) entry which is preliminary data.</text>
</comment>
<reference evidence="1 2" key="1">
    <citation type="submission" date="2016-11" db="EMBL/GenBank/DDBJ databases">
        <title>Draft Genome Sequences of Nine Cyanobacterial Strains from Diverse Habitats.</title>
        <authorList>
            <person name="Zhu T."/>
            <person name="Hou S."/>
            <person name="Lu X."/>
            <person name="Hess W.R."/>
        </authorList>
    </citation>
    <scope>NUCLEOTIDE SEQUENCE [LARGE SCALE GENOMIC DNA]</scope>
    <source>
        <strain evidence="1 2">NIES-593</strain>
    </source>
</reference>
<accession>A0A1U7HRA8</accession>
<dbReference type="OrthoDB" id="583450at2"/>
<evidence type="ECO:0000313" key="2">
    <source>
        <dbReference type="Proteomes" id="UP000186868"/>
    </source>
</evidence>
<sequence length="160" mass="18321">MNESLSLNKTIANFVLANFGFREKKINSARASADRCAIETTTAGGASTISKKGNLHRRTVGVFLHHRDAKVALEELRKVGFPMSWIALVARQGKRYDWMPGLTVCDRFDEDEFSEAGWQFFQKYYKRGRYLIIIKGTEDAISYAEAILSRRRGRSEVWHL</sequence>
<dbReference type="AlphaFoldDB" id="A0A1U7HRA8"/>
<dbReference type="STRING" id="1921803.NIES593_03025"/>
<dbReference type="EMBL" id="MRCB01000002">
    <property type="protein sequence ID" value="OKH26065.1"/>
    <property type="molecule type" value="Genomic_DNA"/>
</dbReference>
<dbReference type="Proteomes" id="UP000186868">
    <property type="component" value="Unassembled WGS sequence"/>
</dbReference>
<keyword evidence="2" id="KW-1185">Reference proteome</keyword>
<organism evidence="1 2">
    <name type="scientific">Hydrococcus rivularis NIES-593</name>
    <dbReference type="NCBI Taxonomy" id="1921803"/>
    <lineage>
        <taxon>Bacteria</taxon>
        <taxon>Bacillati</taxon>
        <taxon>Cyanobacteriota</taxon>
        <taxon>Cyanophyceae</taxon>
        <taxon>Pleurocapsales</taxon>
        <taxon>Hydrococcaceae</taxon>
        <taxon>Hydrococcus</taxon>
    </lineage>
</organism>